<evidence type="ECO:0000259" key="2">
    <source>
        <dbReference type="Pfam" id="PF14381"/>
    </source>
</evidence>
<dbReference type="InterPro" id="IPR052441">
    <property type="entry name" value="Armadillo-Ser/Thr_Kinase"/>
</dbReference>
<dbReference type="PANTHER" id="PTHR46618:SF1">
    <property type="entry name" value="ARMADILLO REPEAT-CONTAINING PROTEIN 3"/>
    <property type="match status" value="1"/>
</dbReference>
<reference evidence="3 4" key="1">
    <citation type="submission" date="2021-06" db="EMBL/GenBank/DDBJ databases">
        <title>A haploid diamondback moth (Plutella xylostella L.) genome assembly resolves 31 chromosomes and identifies a diamide resistance mutation.</title>
        <authorList>
            <person name="Ward C.M."/>
            <person name="Perry K.D."/>
            <person name="Baker G."/>
            <person name="Powis K."/>
            <person name="Heckel D.G."/>
            <person name="Baxter S.W."/>
        </authorList>
    </citation>
    <scope>NUCLEOTIDE SEQUENCE [LARGE SCALE GENOMIC DNA]</scope>
    <source>
        <strain evidence="3 4">LV</strain>
        <tissue evidence="3">Single pupa</tissue>
    </source>
</reference>
<dbReference type="PANTHER" id="PTHR46618">
    <property type="entry name" value="ARMADILLO REPEAT-CONTAINING PROTEIN 3"/>
    <property type="match status" value="1"/>
</dbReference>
<comment type="caution">
    <text evidence="3">The sequence shown here is derived from an EMBL/GenBank/DDBJ whole genome shotgun (WGS) entry which is preliminary data.</text>
</comment>
<dbReference type="EMBL" id="JAHIBW010000005">
    <property type="protein sequence ID" value="KAG7310356.1"/>
    <property type="molecule type" value="Genomic_DNA"/>
</dbReference>
<name>A0ABQ7QZ81_PLUXY</name>
<proteinExistence type="predicted"/>
<dbReference type="InterPro" id="IPR055164">
    <property type="entry name" value="EDR1/CTR1/ARMC3-like_pept-like"/>
</dbReference>
<evidence type="ECO:0000256" key="1">
    <source>
        <dbReference type="ARBA" id="ARBA00022737"/>
    </source>
</evidence>
<keyword evidence="1" id="KW-0677">Repeat</keyword>
<protein>
    <recommendedName>
        <fullName evidence="2">EDR1/CTR1/ARMC3-like peptidase-like domain-containing protein</fullName>
    </recommendedName>
</protein>
<feature type="domain" description="EDR1/CTR1/ARMC3-like peptidase-like" evidence="2">
    <location>
        <begin position="202"/>
        <end position="288"/>
    </location>
</feature>
<dbReference type="Pfam" id="PF14381">
    <property type="entry name" value="EDR1_CTR1_ARMC3_pept"/>
    <property type="match status" value="1"/>
</dbReference>
<evidence type="ECO:0000313" key="4">
    <source>
        <dbReference type="Proteomes" id="UP000823941"/>
    </source>
</evidence>
<dbReference type="Proteomes" id="UP000823941">
    <property type="component" value="Chromosome 5"/>
</dbReference>
<gene>
    <name evidence="3" type="ORF">JYU34_003129</name>
</gene>
<sequence length="372" mass="41218">MSEDPGRQLFTSKGGEKVVSENLKVEHLGLRTALCNLILASVTTAGADVYHGIGTLHYMVTNRQARYAVSAWEAALESIFKHNPSAKFAYTGRLDVTDFTHDGFYVQKRISDRYPPLKDIVRDARRPFKDPVFVINFGKSKLASEPSHERSSSDSKVDSNLRNYLDNLLSWFGEPESSCKGSKSMQYTEVDESEYEVRYREKCHEVSTTLKSRAEQLAQFVVEQMCGLTEERDCSMPSVDLHLADLMLDLNTSVLPLGHVRCGGPLERALLYKALSDRVAVPCALCRGGGGAWCELAVPESDPDEDEIIPGPALRGYPAGLLRVNYIVDLEHGRLVRAGGADAQRVCGVTCSQRYVAGKSPDECYCDALFYV</sequence>
<organism evidence="3 4">
    <name type="scientific">Plutella xylostella</name>
    <name type="common">Diamondback moth</name>
    <name type="synonym">Plutella maculipennis</name>
    <dbReference type="NCBI Taxonomy" id="51655"/>
    <lineage>
        <taxon>Eukaryota</taxon>
        <taxon>Metazoa</taxon>
        <taxon>Ecdysozoa</taxon>
        <taxon>Arthropoda</taxon>
        <taxon>Hexapoda</taxon>
        <taxon>Insecta</taxon>
        <taxon>Pterygota</taxon>
        <taxon>Neoptera</taxon>
        <taxon>Endopterygota</taxon>
        <taxon>Lepidoptera</taxon>
        <taxon>Glossata</taxon>
        <taxon>Ditrysia</taxon>
        <taxon>Yponomeutoidea</taxon>
        <taxon>Plutellidae</taxon>
        <taxon>Plutella</taxon>
    </lineage>
</organism>
<keyword evidence="4" id="KW-1185">Reference proteome</keyword>
<accession>A0ABQ7QZ81</accession>
<evidence type="ECO:0000313" key="3">
    <source>
        <dbReference type="EMBL" id="KAG7310356.1"/>
    </source>
</evidence>